<evidence type="ECO:0000313" key="2">
    <source>
        <dbReference type="EMBL" id="GAB1311724.1"/>
    </source>
</evidence>
<dbReference type="InterPro" id="IPR010730">
    <property type="entry name" value="HET"/>
</dbReference>
<dbReference type="PANTHER" id="PTHR33112">
    <property type="entry name" value="DOMAIN PROTEIN, PUTATIVE-RELATED"/>
    <property type="match status" value="1"/>
</dbReference>
<protein>
    <submittedName>
        <fullName evidence="2">Heterokaryon incompatibility domain-containing protein</fullName>
    </submittedName>
</protein>
<proteinExistence type="predicted"/>
<name>A0ABQ0G1V8_9PEZI</name>
<organism evidence="2 3">
    <name type="scientific">Madurella fahalii</name>
    <dbReference type="NCBI Taxonomy" id="1157608"/>
    <lineage>
        <taxon>Eukaryota</taxon>
        <taxon>Fungi</taxon>
        <taxon>Dikarya</taxon>
        <taxon>Ascomycota</taxon>
        <taxon>Pezizomycotina</taxon>
        <taxon>Sordariomycetes</taxon>
        <taxon>Sordariomycetidae</taxon>
        <taxon>Sordariales</taxon>
        <taxon>Sordariales incertae sedis</taxon>
        <taxon>Madurella</taxon>
    </lineage>
</organism>
<dbReference type="RefSeq" id="XP_070913457.1">
    <property type="nucleotide sequence ID" value="XM_071057356.1"/>
</dbReference>
<accession>A0ABQ0G1V8</accession>
<evidence type="ECO:0000259" key="1">
    <source>
        <dbReference type="Pfam" id="PF06985"/>
    </source>
</evidence>
<dbReference type="PANTHER" id="PTHR33112:SF16">
    <property type="entry name" value="HETEROKARYON INCOMPATIBILITY DOMAIN-CONTAINING PROTEIN"/>
    <property type="match status" value="1"/>
</dbReference>
<feature type="domain" description="Heterokaryon incompatibility" evidence="1">
    <location>
        <begin position="236"/>
        <end position="390"/>
    </location>
</feature>
<keyword evidence="3" id="KW-1185">Reference proteome</keyword>
<sequence>MSTTNDTLCSPCAALDIPGAIQRLLSQESDTLPLQLEWHGTMAAVDESSSLCALCKAIMQGWQWSREVVVDQAIRDAMFNPNNPPPSLHDPVSQIPTYRTGSKITFEIVRRAKTVDDGQKRQSSLFLRVRCGPSAISSFDVLDPVTAELRIVWEGSNDDSDAALHTDAPVSADPLSQQSLDVVRGWLETCVNSHGSACNPEVEGWMPTRLLEVVPSSNQIYLQESQALASADDFRFVALSHCWGQGGTPFTTTHQTLSLRMQGIDITELPQTFRDSVTLMGHLGLRYLWIDSLCIIQDDADDWARESAQMANVYHNAHLVLNAASSPADTMGFLYPRDIPDTARLPTTSMGRQQLSLQLLPAKGRRWYDPEGPDSLAKEPVSVRAWCLQERYLPVRALQYGSHQAFWECERMRASEGGDGIAQNGSRLKQLCHIGNVPHSVFARPHRDPYLEGQQNVNWVNWYRMIEDYMARSITKSTDRLPALSGLAQAVAQKTGGEYMAGLWKSGLLEGLLWCKAQVGEALAAPPEYVAPSWSWASVASPVQFPIYTWYTQRARWKARMADFEPLAEYVSHSTLRKDTDLYGRLKGGRLSLKAPLLPVLSIRPRQPTVPELRSLFGQTPARSDVADIVIQMKTPSGKFWIEGGLDNPEATSIDKARLSVAFLTRLPHVIEGGFIEHRFGLILEELDGGYYRRVGVVDGVILKKSTLATLVPGRGIFTIAGYPFPQGTGEIDEDGRDNDLASDPLELGKVEVTIC</sequence>
<dbReference type="Proteomes" id="UP001628179">
    <property type="component" value="Unassembled WGS sequence"/>
</dbReference>
<evidence type="ECO:0000313" key="3">
    <source>
        <dbReference type="Proteomes" id="UP001628179"/>
    </source>
</evidence>
<comment type="caution">
    <text evidence="2">The sequence shown here is derived from an EMBL/GenBank/DDBJ whole genome shotgun (WGS) entry which is preliminary data.</text>
</comment>
<dbReference type="Pfam" id="PF06985">
    <property type="entry name" value="HET"/>
    <property type="match status" value="1"/>
</dbReference>
<dbReference type="EMBL" id="BAAFSV010000001">
    <property type="protein sequence ID" value="GAB1311724.1"/>
    <property type="molecule type" value="Genomic_DNA"/>
</dbReference>
<reference evidence="2 3" key="1">
    <citation type="submission" date="2024-09" db="EMBL/GenBank/DDBJ databases">
        <title>Itraconazole resistance in Madurella fahalii resulting from another homologue of gene encoding cytochrome P450 14-alpha sterol demethylase (CYP51).</title>
        <authorList>
            <person name="Yoshioka I."/>
            <person name="Fahal A.H."/>
            <person name="Kaneko S."/>
            <person name="Yaguchi T."/>
        </authorList>
    </citation>
    <scope>NUCLEOTIDE SEQUENCE [LARGE SCALE GENOMIC DNA]</scope>
    <source>
        <strain evidence="2 3">IFM 68171</strain>
    </source>
</reference>
<gene>
    <name evidence="2" type="ORF">MFIFM68171_01934</name>
</gene>
<dbReference type="GeneID" id="98172679"/>